<dbReference type="PROSITE" id="PS50041">
    <property type="entry name" value="C_TYPE_LECTIN_2"/>
    <property type="match status" value="1"/>
</dbReference>
<feature type="coiled-coil region" evidence="1">
    <location>
        <begin position="80"/>
        <end position="205"/>
    </location>
</feature>
<dbReference type="OrthoDB" id="6358328at2759"/>
<evidence type="ECO:0000313" key="5">
    <source>
        <dbReference type="Proteomes" id="UP000440578"/>
    </source>
</evidence>
<dbReference type="Pfam" id="PF00059">
    <property type="entry name" value="Lectin_C"/>
    <property type="match status" value="1"/>
</dbReference>
<accession>A0A6A4UYL3</accession>
<dbReference type="Proteomes" id="UP000440578">
    <property type="component" value="Unassembled WGS sequence"/>
</dbReference>
<evidence type="ECO:0000259" key="3">
    <source>
        <dbReference type="PROSITE" id="PS50041"/>
    </source>
</evidence>
<keyword evidence="4" id="KW-0675">Receptor</keyword>
<dbReference type="InterPro" id="IPR050111">
    <property type="entry name" value="C-type_lectin/snaclec_domain"/>
</dbReference>
<name>A0A6A4UYL3_AMPAM</name>
<feature type="domain" description="C-type lectin" evidence="3">
    <location>
        <begin position="228"/>
        <end position="339"/>
    </location>
</feature>
<proteinExistence type="predicted"/>
<protein>
    <submittedName>
        <fullName evidence="4">Low affinity immunoglobulin epsilon Fc receptor</fullName>
    </submittedName>
</protein>
<comment type="caution">
    <text evidence="4">The sequence shown here is derived from an EMBL/GenBank/DDBJ whole genome shotgun (WGS) entry which is preliminary data.</text>
</comment>
<dbReference type="SUPFAM" id="SSF58100">
    <property type="entry name" value="Bacterial hemolysins"/>
    <property type="match status" value="1"/>
</dbReference>
<dbReference type="InterPro" id="IPR016187">
    <property type="entry name" value="CTDL_fold"/>
</dbReference>
<evidence type="ECO:0000256" key="2">
    <source>
        <dbReference type="SAM" id="SignalP"/>
    </source>
</evidence>
<feature type="signal peptide" evidence="2">
    <location>
        <begin position="1"/>
        <end position="26"/>
    </location>
</feature>
<dbReference type="AlphaFoldDB" id="A0A6A4UYL3"/>
<keyword evidence="5" id="KW-1185">Reference proteome</keyword>
<dbReference type="PANTHER" id="PTHR22803">
    <property type="entry name" value="MANNOSE, PHOSPHOLIPASE, LECTIN RECEPTOR RELATED"/>
    <property type="match status" value="1"/>
</dbReference>
<feature type="chain" id="PRO_5025617167" evidence="2">
    <location>
        <begin position="27"/>
        <end position="418"/>
    </location>
</feature>
<organism evidence="4 5">
    <name type="scientific">Amphibalanus amphitrite</name>
    <name type="common">Striped barnacle</name>
    <name type="synonym">Balanus amphitrite</name>
    <dbReference type="NCBI Taxonomy" id="1232801"/>
    <lineage>
        <taxon>Eukaryota</taxon>
        <taxon>Metazoa</taxon>
        <taxon>Ecdysozoa</taxon>
        <taxon>Arthropoda</taxon>
        <taxon>Crustacea</taxon>
        <taxon>Multicrustacea</taxon>
        <taxon>Cirripedia</taxon>
        <taxon>Thoracica</taxon>
        <taxon>Thoracicalcarea</taxon>
        <taxon>Balanomorpha</taxon>
        <taxon>Balanoidea</taxon>
        <taxon>Balanidae</taxon>
        <taxon>Amphibalaninae</taxon>
        <taxon>Amphibalanus</taxon>
    </lineage>
</organism>
<evidence type="ECO:0000256" key="1">
    <source>
        <dbReference type="SAM" id="Coils"/>
    </source>
</evidence>
<dbReference type="InterPro" id="IPR001304">
    <property type="entry name" value="C-type_lectin-like"/>
</dbReference>
<dbReference type="SMART" id="SM00034">
    <property type="entry name" value="CLECT"/>
    <property type="match status" value="1"/>
</dbReference>
<dbReference type="Gene3D" id="3.10.100.10">
    <property type="entry name" value="Mannose-Binding Protein A, subunit A"/>
    <property type="match status" value="1"/>
</dbReference>
<dbReference type="Gene3D" id="1.10.287.1490">
    <property type="match status" value="1"/>
</dbReference>
<keyword evidence="2" id="KW-0732">Signal</keyword>
<gene>
    <name evidence="4" type="primary">Fcer2_0</name>
    <name evidence="4" type="ORF">FJT64_012736</name>
</gene>
<evidence type="ECO:0000313" key="4">
    <source>
        <dbReference type="EMBL" id="KAF0288927.1"/>
    </source>
</evidence>
<keyword evidence="1" id="KW-0175">Coiled coil</keyword>
<dbReference type="SUPFAM" id="SSF56436">
    <property type="entry name" value="C-type lectin-like"/>
    <property type="match status" value="1"/>
</dbReference>
<reference evidence="4 5" key="1">
    <citation type="submission" date="2019-07" db="EMBL/GenBank/DDBJ databases">
        <title>Draft genome assembly of a fouling barnacle, Amphibalanus amphitrite (Darwin, 1854): The first reference genome for Thecostraca.</title>
        <authorList>
            <person name="Kim W."/>
        </authorList>
    </citation>
    <scope>NUCLEOTIDE SEQUENCE [LARGE SCALE GENOMIC DNA]</scope>
    <source>
        <strain evidence="4">SNU_AA5</strain>
        <tissue evidence="4">Soma without cirri and trophi</tissue>
    </source>
</reference>
<dbReference type="InterPro" id="IPR016186">
    <property type="entry name" value="C-type_lectin-like/link_sf"/>
</dbReference>
<dbReference type="EMBL" id="VIIS01002073">
    <property type="protein sequence ID" value="KAF0288927.1"/>
    <property type="molecule type" value="Genomic_DNA"/>
</dbReference>
<sequence>MQLPRVLKKLPLSLVLVLVTCTATLSSRSVSVVSLINDTCTFVVEELVQEFRDTNNQIVRDITTGQQEAKGLVESGQQDVERDHQELKNSQKKLKSGQRELKNVSQELRNGQQVIKSEQLELKNGQQEIRSGQQEIKSGQQELKNVSQELRNGQQVIKSEQLELKNGQQEIRSGQQEIKSGQQELRNVSQDIRNGQQEIATALRQLQNQMASLQPPAPEECPPDWKRHQDICYYVTSQETTWIAAHHACSSVDRRARLASIHHSSAAFVKDLVKSDSPEPSLWIGLARLTPGGSWSWTDGTPVDFTDWGVDQPNYNGEEEDCAHIATRECTAVVMTTSWLEDSEPLQLDEALLRVSSSVVDQQLGLYKLNDDCYRCPYQRVSSLGAQPETLTFNTKRGWRLAAKASIAELVSSVDPDR</sequence>